<dbReference type="Proteomes" id="UP000178908">
    <property type="component" value="Unassembled WGS sequence"/>
</dbReference>
<dbReference type="AlphaFoldDB" id="A0A1F8F604"/>
<proteinExistence type="predicted"/>
<dbReference type="EMBL" id="MGJO01000058">
    <property type="protein sequence ID" value="OGN07990.1"/>
    <property type="molecule type" value="Genomic_DNA"/>
</dbReference>
<dbReference type="CDD" id="cd22784">
    <property type="entry name" value="DPBB_MltA_YuiC-like"/>
    <property type="match status" value="1"/>
</dbReference>
<gene>
    <name evidence="1" type="ORF">A3C61_02010</name>
</gene>
<comment type="caution">
    <text evidence="1">The sequence shown here is derived from an EMBL/GenBank/DDBJ whole genome shotgun (WGS) entry which is preliminary data.</text>
</comment>
<evidence type="ECO:0000313" key="2">
    <source>
        <dbReference type="Proteomes" id="UP000178908"/>
    </source>
</evidence>
<reference evidence="1 2" key="1">
    <citation type="journal article" date="2016" name="Nat. Commun.">
        <title>Thousands of microbial genomes shed light on interconnected biogeochemical processes in an aquifer system.</title>
        <authorList>
            <person name="Anantharaman K."/>
            <person name="Brown C.T."/>
            <person name="Hug L.A."/>
            <person name="Sharon I."/>
            <person name="Castelle C.J."/>
            <person name="Probst A.J."/>
            <person name="Thomas B.C."/>
            <person name="Singh A."/>
            <person name="Wilkins M.J."/>
            <person name="Karaoz U."/>
            <person name="Brodie E.L."/>
            <person name="Williams K.H."/>
            <person name="Hubbard S.S."/>
            <person name="Banfield J.F."/>
        </authorList>
    </citation>
    <scope>NUCLEOTIDE SEQUENCE [LARGE SCALE GENOMIC DNA]</scope>
</reference>
<sequence>MGFPNTPSRLMPVYRGKIMGKNTRIASISAIVLLYTISFSGNAQAGFFDWLASQEGPVTLLTDMPKENSISTDNSDSDLRAIFEKDAKDAEKPKTSFKVIREHIVQASGYSSTPDQTDSTPFITASGEHVRDGIIAANVYVNGQRLPFGTLVRIPDIYGDKVFIVEDRMNIRYRNNIDIWFPERQLAKEFGRKKVMIEIVEES</sequence>
<protein>
    <recommendedName>
        <fullName evidence="3">3D domain-containing protein</fullName>
    </recommendedName>
</protein>
<accession>A0A1F8F604</accession>
<evidence type="ECO:0000313" key="1">
    <source>
        <dbReference type="EMBL" id="OGN07990.1"/>
    </source>
</evidence>
<name>A0A1F8F604_9BACT</name>
<organism evidence="1 2">
    <name type="scientific">Candidatus Yanofskybacteria bacterium RIFCSPHIGHO2_02_FULL_39_10</name>
    <dbReference type="NCBI Taxonomy" id="1802674"/>
    <lineage>
        <taxon>Bacteria</taxon>
        <taxon>Candidatus Yanofskyibacteriota</taxon>
    </lineage>
</organism>
<evidence type="ECO:0008006" key="3">
    <source>
        <dbReference type="Google" id="ProtNLM"/>
    </source>
</evidence>